<sequence length="256" mass="28928">MNAVSSAFFFFLKRGCVLIKPLIKKVYFNNNIFLFLNTKKIKIKIKMAYDSQSPSPEPPSLLKAVQPLKGQPVTAKIALIYTNGEDENNDFSGAEEEEEEDMDLDIDLPLLSHLHGNENGHTNNDNDNNNNNNSSSNNVKREDWKSEDDKTKTMDENERAQSPSPEWGRSPPPPPQHFLSAKGHDKKKPKSRWDVSNMMYLSLSEKEKKAATYPSSLHAISTSDDLVMIDKAYPNSDTTPSLYHPKQHRAQIDPAL</sequence>
<dbReference type="AlphaFoldDB" id="X6MXH4"/>
<feature type="region of interest" description="Disordered" evidence="1">
    <location>
        <begin position="235"/>
        <end position="256"/>
    </location>
</feature>
<accession>X6MXH4</accession>
<name>X6MXH4_RETFI</name>
<dbReference type="Proteomes" id="UP000023152">
    <property type="component" value="Unassembled WGS sequence"/>
</dbReference>
<keyword evidence="3" id="KW-1185">Reference proteome</keyword>
<comment type="caution">
    <text evidence="2">The sequence shown here is derived from an EMBL/GenBank/DDBJ whole genome shotgun (WGS) entry which is preliminary data.</text>
</comment>
<organism evidence="2 3">
    <name type="scientific">Reticulomyxa filosa</name>
    <dbReference type="NCBI Taxonomy" id="46433"/>
    <lineage>
        <taxon>Eukaryota</taxon>
        <taxon>Sar</taxon>
        <taxon>Rhizaria</taxon>
        <taxon>Retaria</taxon>
        <taxon>Foraminifera</taxon>
        <taxon>Monothalamids</taxon>
        <taxon>Reticulomyxidae</taxon>
        <taxon>Reticulomyxa</taxon>
    </lineage>
</organism>
<feature type="compositionally biased region" description="Low complexity" evidence="1">
    <location>
        <begin position="123"/>
        <end position="138"/>
    </location>
</feature>
<protein>
    <submittedName>
        <fullName evidence="2">Myb domain-containing protein</fullName>
    </submittedName>
</protein>
<feature type="region of interest" description="Disordered" evidence="1">
    <location>
        <begin position="112"/>
        <end position="192"/>
    </location>
</feature>
<evidence type="ECO:0000256" key="1">
    <source>
        <dbReference type="SAM" id="MobiDB-lite"/>
    </source>
</evidence>
<evidence type="ECO:0000313" key="2">
    <source>
        <dbReference type="EMBL" id="ETO18321.1"/>
    </source>
</evidence>
<feature type="non-terminal residue" evidence="2">
    <location>
        <position position="256"/>
    </location>
</feature>
<dbReference type="EMBL" id="ASPP01015117">
    <property type="protein sequence ID" value="ETO18321.1"/>
    <property type="molecule type" value="Genomic_DNA"/>
</dbReference>
<feature type="compositionally biased region" description="Basic and acidic residues" evidence="1">
    <location>
        <begin position="139"/>
        <end position="159"/>
    </location>
</feature>
<proteinExistence type="predicted"/>
<evidence type="ECO:0000313" key="3">
    <source>
        <dbReference type="Proteomes" id="UP000023152"/>
    </source>
</evidence>
<reference evidence="2 3" key="1">
    <citation type="journal article" date="2013" name="Curr. Biol.">
        <title>The Genome of the Foraminiferan Reticulomyxa filosa.</title>
        <authorList>
            <person name="Glockner G."/>
            <person name="Hulsmann N."/>
            <person name="Schleicher M."/>
            <person name="Noegel A.A."/>
            <person name="Eichinger L."/>
            <person name="Gallinger C."/>
            <person name="Pawlowski J."/>
            <person name="Sierra R."/>
            <person name="Euteneuer U."/>
            <person name="Pillet L."/>
            <person name="Moustafa A."/>
            <person name="Platzer M."/>
            <person name="Groth M."/>
            <person name="Szafranski K."/>
            <person name="Schliwa M."/>
        </authorList>
    </citation>
    <scope>NUCLEOTIDE SEQUENCE [LARGE SCALE GENOMIC DNA]</scope>
</reference>
<gene>
    <name evidence="2" type="ORF">RFI_18955</name>
</gene>